<evidence type="ECO:0000259" key="1">
    <source>
        <dbReference type="Pfam" id="PF13952"/>
    </source>
</evidence>
<protein>
    <submittedName>
        <fullName evidence="4">Transposase-like protein</fullName>
    </submittedName>
</protein>
<dbReference type="InterPro" id="IPR029480">
    <property type="entry name" value="Transpos_assoc"/>
</dbReference>
<proteinExistence type="predicted"/>
<accession>A0A097P8M5</accession>
<gene>
    <name evidence="4" type="primary">tnp2</name>
</gene>
<organism evidence="4">
    <name type="scientific">Glycine max</name>
    <name type="common">Soybean</name>
    <name type="synonym">Glycine hispida</name>
    <dbReference type="NCBI Taxonomy" id="3847"/>
    <lineage>
        <taxon>Eukaryota</taxon>
        <taxon>Viridiplantae</taxon>
        <taxon>Streptophyta</taxon>
        <taxon>Embryophyta</taxon>
        <taxon>Tracheophyta</taxon>
        <taxon>Spermatophyta</taxon>
        <taxon>Magnoliopsida</taxon>
        <taxon>eudicotyledons</taxon>
        <taxon>Gunneridae</taxon>
        <taxon>Pentapetalae</taxon>
        <taxon>rosids</taxon>
        <taxon>fabids</taxon>
        <taxon>Fabales</taxon>
        <taxon>Fabaceae</taxon>
        <taxon>Papilionoideae</taxon>
        <taxon>50 kb inversion clade</taxon>
        <taxon>NPAAA clade</taxon>
        <taxon>indigoferoid/millettioid clade</taxon>
        <taxon>Phaseoleae</taxon>
        <taxon>Glycine</taxon>
        <taxon>Glycine subgen. Soja</taxon>
    </lineage>
</organism>
<dbReference type="AlphaFoldDB" id="A0A097P8M5"/>
<evidence type="ECO:0000313" key="4">
    <source>
        <dbReference type="EMBL" id="AIU41028.1"/>
    </source>
</evidence>
<dbReference type="PANTHER" id="PTHR48258:SF9">
    <property type="entry name" value="OS01G0348150 PROTEIN"/>
    <property type="match status" value="1"/>
</dbReference>
<reference evidence="4" key="1">
    <citation type="journal article" date="2014" name="PLoS ONE">
        <title>Methylation Affects Transposition and Splicing of a Large CACTA Transposon from a MYB Transcription Factor Regulating Anthocyanin Synthase Genes in Soybean Seed Coats.</title>
        <authorList>
            <person name="Zabala G."/>
            <person name="Vodkin L.O."/>
        </authorList>
    </citation>
    <scope>NUCLEOTIDE SEQUENCE</scope>
</reference>
<dbReference type="EMBL" id="KM077446">
    <property type="protein sequence ID" value="AIU41028.1"/>
    <property type="molecule type" value="Genomic_DNA"/>
</dbReference>
<dbReference type="InterPro" id="IPR025312">
    <property type="entry name" value="DUF4216"/>
</dbReference>
<name>A0A097P8M5_SOYBN</name>
<dbReference type="PANTHER" id="PTHR48258">
    <property type="entry name" value="DUF4218 DOMAIN-CONTAINING PROTEIN-RELATED"/>
    <property type="match status" value="1"/>
</dbReference>
<dbReference type="Pfam" id="PF13963">
    <property type="entry name" value="Transpos_assoc"/>
    <property type="match status" value="1"/>
</dbReference>
<feature type="domain" description="Transposase-associated" evidence="3">
    <location>
        <begin position="3"/>
        <end position="77"/>
    </location>
</feature>
<feature type="domain" description="DUF4218" evidence="2">
    <location>
        <begin position="671"/>
        <end position="774"/>
    </location>
</feature>
<evidence type="ECO:0000259" key="2">
    <source>
        <dbReference type="Pfam" id="PF13960"/>
    </source>
</evidence>
<dbReference type="InterPro" id="IPR004242">
    <property type="entry name" value="Transposase_21"/>
</dbReference>
<feature type="domain" description="DUF4216" evidence="1">
    <location>
        <begin position="940"/>
        <end position="1008"/>
    </location>
</feature>
<dbReference type="Pfam" id="PF13952">
    <property type="entry name" value="DUF4216"/>
    <property type="match status" value="1"/>
</dbReference>
<dbReference type="ExpressionAtlas" id="A0A097P8M5">
    <property type="expression patterns" value="baseline"/>
</dbReference>
<dbReference type="Pfam" id="PF13960">
    <property type="entry name" value="DUF4218"/>
    <property type="match status" value="1"/>
</dbReference>
<sequence>MDRSWMNQSRISPEYEEGVEQFLQFASERGQPDEDGKYYCPCINCLNGRRQILDDIREHLLCDGIKRNYTTWIWHGEMTDMQSGQQSEPFDVEMGDRLEDMIRDLGQESFQQAHAPMYDTLQTDSKKPLYPGCKNSLTLLSAVLSLVNIKARYGWSDKSFSSLLQVVHDMLPEENTLPKSYYQAKKILCPMGMEYQKIHACPNDCILYRHQFQEMSKCPRCGVSRYKLKDDEECSSDENSNKGPPAKVLWYLPIIPRFKRMFANGDDAKDLTWHANERNCDGMLRHPADSLQWKKIDRLYPDFGKEARNLRLGLATDGMNPYGSLSTQHSSWPVLLVIYNLPPWLCMKRKYMMLSMMITGPRQPGNDIDVYLNPLIEDLTKLWDEGVLVFDGFRNETFNLRAMLFCTINDFPAYGNLSGYSVKGHRACPICEEDTSYIQLKHGRKTVYTRHRRFLKPHHPYRRLKKAFNGSQEHENAPVPLTDDQIFQRVQHLNTIFGKVQKKDKNKTCIWKKRSILFDLPYWVDLDVRHCIDVMHVEKNVCDSLIGTLLNIHGKTKDGLNTRQDLAEMGIRASLHPRSDGRKIYLPPACHTLSRKEKFSFCQCLRRVKVPQGYSSNIKSLVHLKDLKLVGLKSHDCHVLMQQLLSVAIRDILPNKVRLAITRLCFFFNSICSKVLDPVKLDELENEAAIILCELEMYFPPAFFDIMVHLIIHLVREIKCCGPVYLRWMYPVERYMKILKGYTKNLHRPEASIVERYIAEEAIEFCSEYIEKAKPVGLPESRHDERVRGKGSRGLHVITPSVEDLQQAHLYVLNNSNEVLPYIVRHENLVKQSNPKMSKNSVLKKHNKTFLDWFKHTILADDNASEMLRKLADGPKRNVITWQGYDINKYSFYTKAQDQKSTMQNSGVTLRAESQHFASVHDDNPCVAFIPYFGFIEEIWELNYVKFTVCVFKCKWVDSNTGVQTDDVGFTLVDLNKLAYQNDPFIMAEQAKQVFYVEDPCDQRWSVVLHGKTIGVNVEDDYSYIDTYVSPLSTQLSPNVIGEETDDVHANRNDHDEGELINIV</sequence>
<evidence type="ECO:0000259" key="3">
    <source>
        <dbReference type="Pfam" id="PF13963"/>
    </source>
</evidence>
<dbReference type="InterPro" id="IPR025452">
    <property type="entry name" value="DUF4218"/>
</dbReference>
<dbReference type="Pfam" id="PF02992">
    <property type="entry name" value="Transposase_21"/>
    <property type="match status" value="1"/>
</dbReference>